<accession>A0A9P7SDW4</accession>
<proteinExistence type="predicted"/>
<comment type="caution">
    <text evidence="1">The sequence shown here is derived from an EMBL/GenBank/DDBJ whole genome shotgun (WGS) entry which is preliminary data.</text>
</comment>
<evidence type="ECO:0000313" key="2">
    <source>
        <dbReference type="Proteomes" id="UP000706124"/>
    </source>
</evidence>
<dbReference type="Proteomes" id="UP000706124">
    <property type="component" value="Unassembled WGS sequence"/>
</dbReference>
<protein>
    <submittedName>
        <fullName evidence="1">Uncharacterized protein</fullName>
    </submittedName>
</protein>
<reference evidence="1 2" key="1">
    <citation type="journal article" date="2020" name="bioRxiv">
        <title>Whole genome comparisons of ergot fungi reveals the divergence and evolution of species within the genus Claviceps are the result of varying mechanisms driving genome evolution and host range expansion.</title>
        <authorList>
            <person name="Wyka S.A."/>
            <person name="Mondo S.J."/>
            <person name="Liu M."/>
            <person name="Dettman J."/>
            <person name="Nalam V."/>
            <person name="Broders K.D."/>
        </authorList>
    </citation>
    <scope>NUCLEOTIDE SEQUENCE [LARGE SCALE GENOMIC DNA]</scope>
    <source>
        <strain evidence="1 2">CCC 1485</strain>
    </source>
</reference>
<dbReference type="EMBL" id="SRPO01000644">
    <property type="protein sequence ID" value="KAG5931020.1"/>
    <property type="molecule type" value="Genomic_DNA"/>
</dbReference>
<evidence type="ECO:0000313" key="1">
    <source>
        <dbReference type="EMBL" id="KAG5931020.1"/>
    </source>
</evidence>
<dbReference type="OrthoDB" id="265717at2759"/>
<gene>
    <name evidence="1" type="ORF">E4U60_006565</name>
</gene>
<organism evidence="1 2">
    <name type="scientific">Claviceps pazoutovae</name>
    <dbReference type="NCBI Taxonomy" id="1649127"/>
    <lineage>
        <taxon>Eukaryota</taxon>
        <taxon>Fungi</taxon>
        <taxon>Dikarya</taxon>
        <taxon>Ascomycota</taxon>
        <taxon>Pezizomycotina</taxon>
        <taxon>Sordariomycetes</taxon>
        <taxon>Hypocreomycetidae</taxon>
        <taxon>Hypocreales</taxon>
        <taxon>Clavicipitaceae</taxon>
        <taxon>Claviceps</taxon>
    </lineage>
</organism>
<sequence>MRQSQERDRKITQIIRLEELYISEYKTSPYPSLQRLGYVDAETRLYKELHQEDCGHPASYQFAVAIAISQGTTLAQAGSFQLRYSCFLGEIVETLVAHHLDLKIRDIHGKTVELQFYTKGDGTELELSQYQRGYTVAVLNASQYMFKFGPRGIRQTDLEMMKVNTIASVPSRDRTQGTGTGLGRPALLVGLWDLTLILDGTAALSLI</sequence>
<dbReference type="AlphaFoldDB" id="A0A9P7SDW4"/>
<keyword evidence="2" id="KW-1185">Reference proteome</keyword>
<name>A0A9P7SDW4_9HYPO</name>